<keyword evidence="1" id="KW-0378">Hydrolase</keyword>
<evidence type="ECO:0000313" key="1">
    <source>
        <dbReference type="EMBL" id="KAL0485633.1"/>
    </source>
</evidence>
<protein>
    <submittedName>
        <fullName evidence="1">Beta-lactamase hydrolase</fullName>
    </submittedName>
</protein>
<dbReference type="SUPFAM" id="SSF52799">
    <property type="entry name" value="(Phosphotyrosine protein) phosphatases II"/>
    <property type="match status" value="1"/>
</dbReference>
<dbReference type="Proteomes" id="UP001431209">
    <property type="component" value="Unassembled WGS sequence"/>
</dbReference>
<reference evidence="1 2" key="1">
    <citation type="submission" date="2024-03" db="EMBL/GenBank/DDBJ databases">
        <title>The Acrasis kona genome and developmental transcriptomes reveal deep origins of eukaryotic multicellular pathways.</title>
        <authorList>
            <person name="Sheikh S."/>
            <person name="Fu C.-J."/>
            <person name="Brown M.W."/>
            <person name="Baldauf S.L."/>
        </authorList>
    </citation>
    <scope>NUCLEOTIDE SEQUENCE [LARGE SCALE GENOMIC DNA]</scope>
    <source>
        <strain evidence="1 2">ATCC MYA-3509</strain>
    </source>
</reference>
<gene>
    <name evidence="1" type="ORF">AKO1_011906</name>
</gene>
<accession>A0AAW2Z9J4</accession>
<dbReference type="GO" id="GO:0016787">
    <property type="term" value="F:hydrolase activity"/>
    <property type="evidence" value="ECO:0007669"/>
    <property type="project" value="UniProtKB-KW"/>
</dbReference>
<sequence>MSDKVTQAGTKLYAAGQLTESELASVIEKHGIKVVVNLRGDDEAGFIDESDLCKKHGVKYIHHGTSKNPAEWDAALAEKIVKDTRQTQETPVLFHCAAGARAKTFATLFEADSFPDENTDSLIQKANINNPQMIEFAQKILE</sequence>
<dbReference type="Gene3D" id="3.90.190.10">
    <property type="entry name" value="Protein tyrosine phosphatase superfamily"/>
    <property type="match status" value="1"/>
</dbReference>
<evidence type="ECO:0000313" key="2">
    <source>
        <dbReference type="Proteomes" id="UP001431209"/>
    </source>
</evidence>
<name>A0AAW2Z9J4_9EUKA</name>
<dbReference type="EMBL" id="JAOPGA020001155">
    <property type="protein sequence ID" value="KAL0485633.1"/>
    <property type="molecule type" value="Genomic_DNA"/>
</dbReference>
<keyword evidence="2" id="KW-1185">Reference proteome</keyword>
<dbReference type="InterPro" id="IPR029021">
    <property type="entry name" value="Prot-tyrosine_phosphatase-like"/>
</dbReference>
<organism evidence="1 2">
    <name type="scientific">Acrasis kona</name>
    <dbReference type="NCBI Taxonomy" id="1008807"/>
    <lineage>
        <taxon>Eukaryota</taxon>
        <taxon>Discoba</taxon>
        <taxon>Heterolobosea</taxon>
        <taxon>Tetramitia</taxon>
        <taxon>Eutetramitia</taxon>
        <taxon>Acrasidae</taxon>
        <taxon>Acrasis</taxon>
    </lineage>
</organism>
<comment type="caution">
    <text evidence="1">The sequence shown here is derived from an EMBL/GenBank/DDBJ whole genome shotgun (WGS) entry which is preliminary data.</text>
</comment>
<proteinExistence type="predicted"/>
<dbReference type="AlphaFoldDB" id="A0AAW2Z9J4"/>